<name>A0A8K0W5G7_9HYPO</name>
<organism evidence="2 3">
    <name type="scientific">Fusarium tricinctum</name>
    <dbReference type="NCBI Taxonomy" id="61284"/>
    <lineage>
        <taxon>Eukaryota</taxon>
        <taxon>Fungi</taxon>
        <taxon>Dikarya</taxon>
        <taxon>Ascomycota</taxon>
        <taxon>Pezizomycotina</taxon>
        <taxon>Sordariomycetes</taxon>
        <taxon>Hypocreomycetidae</taxon>
        <taxon>Hypocreales</taxon>
        <taxon>Nectriaceae</taxon>
        <taxon>Fusarium</taxon>
        <taxon>Fusarium tricinctum species complex</taxon>
    </lineage>
</organism>
<feature type="domain" description="Amine oxidase" evidence="1">
    <location>
        <begin position="100"/>
        <end position="588"/>
    </location>
</feature>
<evidence type="ECO:0000259" key="1">
    <source>
        <dbReference type="Pfam" id="PF01593"/>
    </source>
</evidence>
<protein>
    <recommendedName>
        <fullName evidence="1">Amine oxidase domain-containing protein</fullName>
    </recommendedName>
</protein>
<dbReference type="Gene3D" id="3.90.660.10">
    <property type="match status" value="1"/>
</dbReference>
<dbReference type="Gene3D" id="1.10.10.1620">
    <property type="match status" value="1"/>
</dbReference>
<comment type="caution">
    <text evidence="2">The sequence shown here is derived from an EMBL/GenBank/DDBJ whole genome shotgun (WGS) entry which is preliminary data.</text>
</comment>
<sequence length="641" mass="72241">MSSSEITMKGQWAQRLLRRKLQQTLSKLPPAVTIPGGSGGHDRFLLPGTPQRSITWDSLPQDPYYEEADEDGGGMASFAALKAEPEYAPRKVCIVGAGVAGLYIAMILDSLKLPNLTYEILEANERIGGRIYTHYFSERDHDYYDIGAMRFPRIPIMDRTFDLFDRTKVPLIKYYLNGDKCPKLFNDKFFEEDVTDPYHVSKANGGHVPDEWIKKDIAGDAFKPYKAALKEDFNKGWEKLMKADAFSTREYLKAGGPEGKETKYDYFTIQWAETQNTSTNLFDQAFSESVMDSFDFDYPATKWEIDPVTGEKKEVKVEVEWSCILGGSDLLIHGMKKLISQEVQTKKRVEAICIDRESKVDNNMSVKCADEESPREGYDTVFNTTALGCLGRMDLRSLDLDPSVKDAIRSLHYDDSVKVALKFSHPWWNTTCGIDKGGVSSTDLPLRTCVYPSYNIDDGPTNEAVLLASYTWAQDATRIGSLIGTEEGEKELIDVLLKNLARMHQKGTTYEKIYKTIKDAYTGKYHVYSWSHDPYTSGAFALFGGGQFSELYPLLSLPAADGKFHMVGEASSVHHAWVVGALDSAVAAVHKFLRKYYPVEVVKRLRSEWNDPEEIEAGVNGTVHLQLAFDELQRELRGMEL</sequence>
<dbReference type="InterPro" id="IPR036188">
    <property type="entry name" value="FAD/NAD-bd_sf"/>
</dbReference>
<proteinExistence type="predicted"/>
<dbReference type="GO" id="GO:0001716">
    <property type="term" value="F:L-amino-acid oxidase activity"/>
    <property type="evidence" value="ECO:0007669"/>
    <property type="project" value="TreeGrafter"/>
</dbReference>
<gene>
    <name evidence="2" type="ORF">BKA59DRAFT_487587</name>
</gene>
<dbReference type="InterPro" id="IPR002937">
    <property type="entry name" value="Amino_oxidase"/>
</dbReference>
<evidence type="ECO:0000313" key="3">
    <source>
        <dbReference type="Proteomes" id="UP000813427"/>
    </source>
</evidence>
<dbReference type="EMBL" id="JAGPXF010000008">
    <property type="protein sequence ID" value="KAH7233024.1"/>
    <property type="molecule type" value="Genomic_DNA"/>
</dbReference>
<reference evidence="2" key="1">
    <citation type="journal article" date="2021" name="Nat. Commun.">
        <title>Genetic determinants of endophytism in the Arabidopsis root mycobiome.</title>
        <authorList>
            <person name="Mesny F."/>
            <person name="Miyauchi S."/>
            <person name="Thiergart T."/>
            <person name="Pickel B."/>
            <person name="Atanasova L."/>
            <person name="Karlsson M."/>
            <person name="Huettel B."/>
            <person name="Barry K.W."/>
            <person name="Haridas S."/>
            <person name="Chen C."/>
            <person name="Bauer D."/>
            <person name="Andreopoulos W."/>
            <person name="Pangilinan J."/>
            <person name="LaButti K."/>
            <person name="Riley R."/>
            <person name="Lipzen A."/>
            <person name="Clum A."/>
            <person name="Drula E."/>
            <person name="Henrissat B."/>
            <person name="Kohler A."/>
            <person name="Grigoriev I.V."/>
            <person name="Martin F.M."/>
            <person name="Hacquard S."/>
        </authorList>
    </citation>
    <scope>NUCLEOTIDE SEQUENCE</scope>
    <source>
        <strain evidence="2">MPI-SDFR-AT-0068</strain>
    </source>
</reference>
<accession>A0A8K0W5G7</accession>
<dbReference type="PANTHER" id="PTHR10742">
    <property type="entry name" value="FLAVIN MONOAMINE OXIDASE"/>
    <property type="match status" value="1"/>
</dbReference>
<keyword evidence="3" id="KW-1185">Reference proteome</keyword>
<dbReference type="SUPFAM" id="SSF54373">
    <property type="entry name" value="FAD-linked reductases, C-terminal domain"/>
    <property type="match status" value="1"/>
</dbReference>
<dbReference type="PANTHER" id="PTHR10742:SF342">
    <property type="entry name" value="AMINE OXIDASE"/>
    <property type="match status" value="1"/>
</dbReference>
<dbReference type="OrthoDB" id="7777654at2759"/>
<evidence type="ECO:0000313" key="2">
    <source>
        <dbReference type="EMBL" id="KAH7233024.1"/>
    </source>
</evidence>
<dbReference type="Pfam" id="PF01593">
    <property type="entry name" value="Amino_oxidase"/>
    <property type="match status" value="1"/>
</dbReference>
<dbReference type="GO" id="GO:0009063">
    <property type="term" value="P:amino acid catabolic process"/>
    <property type="evidence" value="ECO:0007669"/>
    <property type="project" value="TreeGrafter"/>
</dbReference>
<dbReference type="Proteomes" id="UP000813427">
    <property type="component" value="Unassembled WGS sequence"/>
</dbReference>
<dbReference type="InterPro" id="IPR050281">
    <property type="entry name" value="Flavin_monoamine_oxidase"/>
</dbReference>
<dbReference type="Gene3D" id="3.50.50.60">
    <property type="entry name" value="FAD/NAD(P)-binding domain"/>
    <property type="match status" value="1"/>
</dbReference>
<dbReference type="SUPFAM" id="SSF51905">
    <property type="entry name" value="FAD/NAD(P)-binding domain"/>
    <property type="match status" value="1"/>
</dbReference>
<dbReference type="AlphaFoldDB" id="A0A8K0W5G7"/>